<evidence type="ECO:0000256" key="9">
    <source>
        <dbReference type="ARBA" id="ARBA00022723"/>
    </source>
</evidence>
<dbReference type="InterPro" id="IPR036217">
    <property type="entry name" value="MethylDNA_cys_MeTrfase_DNAb"/>
</dbReference>
<dbReference type="PANTHER" id="PTHR46460:SF1">
    <property type="entry name" value="METHYLATED-DNA--PROTEIN-CYSTEINE METHYLTRANSFERASE"/>
    <property type="match status" value="1"/>
</dbReference>
<dbReference type="PROSITE" id="PS00374">
    <property type="entry name" value="MGMT"/>
    <property type="match status" value="1"/>
</dbReference>
<accession>A0ABU2L5A4</accession>
<keyword evidence="20" id="KW-1185">Reference proteome</keyword>
<gene>
    <name evidence="19" type="ORF">RM780_06985</name>
</gene>
<evidence type="ECO:0000259" key="17">
    <source>
        <dbReference type="Pfam" id="PF01035"/>
    </source>
</evidence>
<evidence type="ECO:0000256" key="7">
    <source>
        <dbReference type="ARBA" id="ARBA00022603"/>
    </source>
</evidence>
<keyword evidence="12" id="KW-0238">DNA-binding</keyword>
<evidence type="ECO:0000256" key="8">
    <source>
        <dbReference type="ARBA" id="ARBA00022679"/>
    </source>
</evidence>
<dbReference type="Gene3D" id="3.30.160.70">
    <property type="entry name" value="Methylated DNA-protein cysteine methyltransferase domain"/>
    <property type="match status" value="1"/>
</dbReference>
<comment type="function">
    <text evidence="3 15">Involved in the cellular defense against the biological effects of O6-methylguanine (O6-MeG) and O4-methylthymine (O4-MeT) in DNA. Repairs the methylated nucleobase in DNA by stoichiometrically transferring the methyl group to a cysteine residue in the enzyme. This is a suicide reaction: the enzyme is irreversibly inactivated.</text>
</comment>
<feature type="active site" description="Nucleophile; methyl group acceptor" evidence="15">
    <location>
        <position position="181"/>
    </location>
</feature>
<sequence length="216" mass="21578">MNRAAENAAAPDAAPDASAVRGEAVAAGTAGGERPWSWTVRPSPIGPLLLAATGAGLVRVVFHADQRGRRRALGELEALLGSAPSSGGDPVLDRATAQLEAYFAGGLRAFRLPLDWSLASGYGRRALRELAASVPFGSVVTYGELAARVRAAGGGGPASAEAARAVGAAMGANPLPVVVPCHRVVASGGALGGFGGGLETKRALLALEGVLPAPLF</sequence>
<evidence type="ECO:0000256" key="2">
    <source>
        <dbReference type="ARBA" id="ARBA00001947"/>
    </source>
</evidence>
<keyword evidence="9" id="KW-0479">Metal-binding</keyword>
<dbReference type="InterPro" id="IPR008332">
    <property type="entry name" value="MethylG_MeTrfase_N"/>
</dbReference>
<comment type="caution">
    <text evidence="19">The sequence shown here is derived from an EMBL/GenBank/DDBJ whole genome shotgun (WGS) entry which is preliminary data.</text>
</comment>
<dbReference type="SUPFAM" id="SSF53155">
    <property type="entry name" value="Methylated DNA-protein cysteine methyltransferase domain"/>
    <property type="match status" value="1"/>
</dbReference>
<evidence type="ECO:0000259" key="18">
    <source>
        <dbReference type="Pfam" id="PF02870"/>
    </source>
</evidence>
<dbReference type="RefSeq" id="WP_311629641.1">
    <property type="nucleotide sequence ID" value="NZ_JAVREN010000007.1"/>
</dbReference>
<dbReference type="InterPro" id="IPR036388">
    <property type="entry name" value="WH-like_DNA-bd_sf"/>
</dbReference>
<evidence type="ECO:0000256" key="10">
    <source>
        <dbReference type="ARBA" id="ARBA00022763"/>
    </source>
</evidence>
<dbReference type="EMBL" id="JAVREN010000007">
    <property type="protein sequence ID" value="MDT0306705.1"/>
    <property type="molecule type" value="Genomic_DNA"/>
</dbReference>
<dbReference type="InterPro" id="IPR036631">
    <property type="entry name" value="MGMT_N_sf"/>
</dbReference>
<organism evidence="19 20">
    <name type="scientific">Streptomyces boetiae</name>
    <dbReference type="NCBI Taxonomy" id="3075541"/>
    <lineage>
        <taxon>Bacteria</taxon>
        <taxon>Bacillati</taxon>
        <taxon>Actinomycetota</taxon>
        <taxon>Actinomycetes</taxon>
        <taxon>Kitasatosporales</taxon>
        <taxon>Streptomycetaceae</taxon>
        <taxon>Streptomyces</taxon>
    </lineage>
</organism>
<keyword evidence="6" id="KW-0597">Phosphoprotein</keyword>
<comment type="catalytic activity">
    <reaction evidence="1 15">
        <text>a 4-O-methyl-thymidine in DNA + L-cysteinyl-[protein] = a thymidine in DNA + S-methyl-L-cysteinyl-[protein]</text>
        <dbReference type="Rhea" id="RHEA:53428"/>
        <dbReference type="Rhea" id="RHEA-COMP:10131"/>
        <dbReference type="Rhea" id="RHEA-COMP:10132"/>
        <dbReference type="Rhea" id="RHEA-COMP:13555"/>
        <dbReference type="Rhea" id="RHEA-COMP:13556"/>
        <dbReference type="ChEBI" id="CHEBI:29950"/>
        <dbReference type="ChEBI" id="CHEBI:82612"/>
        <dbReference type="ChEBI" id="CHEBI:137386"/>
        <dbReference type="ChEBI" id="CHEBI:137387"/>
        <dbReference type="EC" id="2.1.1.63"/>
    </reaction>
</comment>
<evidence type="ECO:0000313" key="20">
    <source>
        <dbReference type="Proteomes" id="UP001183388"/>
    </source>
</evidence>
<comment type="catalytic activity">
    <reaction evidence="14 15">
        <text>a 6-O-methyl-2'-deoxyguanosine in DNA + L-cysteinyl-[protein] = S-methyl-L-cysteinyl-[protein] + a 2'-deoxyguanosine in DNA</text>
        <dbReference type="Rhea" id="RHEA:24000"/>
        <dbReference type="Rhea" id="RHEA-COMP:10131"/>
        <dbReference type="Rhea" id="RHEA-COMP:10132"/>
        <dbReference type="Rhea" id="RHEA-COMP:11367"/>
        <dbReference type="Rhea" id="RHEA-COMP:11368"/>
        <dbReference type="ChEBI" id="CHEBI:29950"/>
        <dbReference type="ChEBI" id="CHEBI:82612"/>
        <dbReference type="ChEBI" id="CHEBI:85445"/>
        <dbReference type="ChEBI" id="CHEBI:85448"/>
        <dbReference type="EC" id="2.1.1.63"/>
    </reaction>
</comment>
<dbReference type="Pfam" id="PF01035">
    <property type="entry name" value="DNA_binding_1"/>
    <property type="match status" value="1"/>
</dbReference>
<dbReference type="HAMAP" id="MF_00772">
    <property type="entry name" value="OGT"/>
    <property type="match status" value="1"/>
</dbReference>
<evidence type="ECO:0000256" key="13">
    <source>
        <dbReference type="ARBA" id="ARBA00023204"/>
    </source>
</evidence>
<keyword evidence="8 15" id="KW-0808">Transferase</keyword>
<dbReference type="Pfam" id="PF02870">
    <property type="entry name" value="Methyltransf_1N"/>
    <property type="match status" value="1"/>
</dbReference>
<evidence type="ECO:0000256" key="5">
    <source>
        <dbReference type="ARBA" id="ARBA00022490"/>
    </source>
</evidence>
<evidence type="ECO:0000313" key="19">
    <source>
        <dbReference type="EMBL" id="MDT0306705.1"/>
    </source>
</evidence>
<evidence type="ECO:0000256" key="14">
    <source>
        <dbReference type="ARBA" id="ARBA00049348"/>
    </source>
</evidence>
<keyword evidence="10 15" id="KW-0227">DNA damage</keyword>
<reference evidence="20" key="1">
    <citation type="submission" date="2023-07" db="EMBL/GenBank/DDBJ databases">
        <title>30 novel species of actinomycetes from the DSMZ collection.</title>
        <authorList>
            <person name="Nouioui I."/>
        </authorList>
    </citation>
    <scope>NUCLEOTIDE SEQUENCE [LARGE SCALE GENOMIC DNA]</scope>
    <source>
        <strain evidence="20">DSM 44917</strain>
    </source>
</reference>
<evidence type="ECO:0000256" key="3">
    <source>
        <dbReference type="ARBA" id="ARBA00003317"/>
    </source>
</evidence>
<evidence type="ECO:0000256" key="12">
    <source>
        <dbReference type="ARBA" id="ARBA00023125"/>
    </source>
</evidence>
<comment type="subcellular location">
    <subcellularLocation>
        <location evidence="15">Cytoplasm</location>
    </subcellularLocation>
</comment>
<feature type="compositionally biased region" description="Low complexity" evidence="16">
    <location>
        <begin position="1"/>
        <end position="34"/>
    </location>
</feature>
<evidence type="ECO:0000256" key="16">
    <source>
        <dbReference type="SAM" id="MobiDB-lite"/>
    </source>
</evidence>
<dbReference type="PANTHER" id="PTHR46460">
    <property type="entry name" value="METHYLATED-DNA--PROTEIN-CYSTEINE METHYLTRANSFERASE"/>
    <property type="match status" value="1"/>
</dbReference>
<dbReference type="GO" id="GO:0032259">
    <property type="term" value="P:methylation"/>
    <property type="evidence" value="ECO:0007669"/>
    <property type="project" value="UniProtKB-KW"/>
</dbReference>
<dbReference type="InterPro" id="IPR001497">
    <property type="entry name" value="MethylDNA_cys_MeTrfase_AS"/>
</dbReference>
<dbReference type="Gene3D" id="1.10.10.10">
    <property type="entry name" value="Winged helix-like DNA-binding domain superfamily/Winged helix DNA-binding domain"/>
    <property type="match status" value="1"/>
</dbReference>
<feature type="region of interest" description="Disordered" evidence="16">
    <location>
        <begin position="1"/>
        <end position="37"/>
    </location>
</feature>
<keyword evidence="13 15" id="KW-0234">DNA repair</keyword>
<comment type="similarity">
    <text evidence="4 15">Belongs to the MGMT family.</text>
</comment>
<evidence type="ECO:0000256" key="1">
    <source>
        <dbReference type="ARBA" id="ARBA00001286"/>
    </source>
</evidence>
<name>A0ABU2L5A4_9ACTN</name>
<dbReference type="InterPro" id="IPR014048">
    <property type="entry name" value="MethylDNA_cys_MeTrfase_DNA-bd"/>
</dbReference>
<keyword evidence="5 15" id="KW-0963">Cytoplasm</keyword>
<dbReference type="CDD" id="cd06445">
    <property type="entry name" value="ATase"/>
    <property type="match status" value="1"/>
</dbReference>
<dbReference type="NCBIfam" id="TIGR00589">
    <property type="entry name" value="ogt"/>
    <property type="match status" value="1"/>
</dbReference>
<dbReference type="GO" id="GO:0003908">
    <property type="term" value="F:methylated-DNA-[protein]-cysteine S-methyltransferase activity"/>
    <property type="evidence" value="ECO:0007669"/>
    <property type="project" value="UniProtKB-EC"/>
</dbReference>
<keyword evidence="11" id="KW-0862">Zinc</keyword>
<feature type="domain" description="Methylated-DNA-[protein]-cysteine S-methyltransferase DNA binding" evidence="17">
    <location>
        <begin position="128"/>
        <end position="210"/>
    </location>
</feature>
<proteinExistence type="inferred from homology"/>
<evidence type="ECO:0000256" key="11">
    <source>
        <dbReference type="ARBA" id="ARBA00022833"/>
    </source>
</evidence>
<evidence type="ECO:0000256" key="4">
    <source>
        <dbReference type="ARBA" id="ARBA00008711"/>
    </source>
</evidence>
<keyword evidence="7 15" id="KW-0489">Methyltransferase</keyword>
<protein>
    <recommendedName>
        <fullName evidence="15">Methylated-DNA--protein-cysteine methyltransferase</fullName>
        <ecNumber evidence="15">2.1.1.63</ecNumber>
    </recommendedName>
    <alternativeName>
        <fullName evidence="15">6-O-methylguanine-DNA methyltransferase</fullName>
        <shortName evidence="15">MGMT</shortName>
    </alternativeName>
    <alternativeName>
        <fullName evidence="15">O-6-methylguanine-DNA-alkyltransferase</fullName>
    </alternativeName>
</protein>
<evidence type="ECO:0000256" key="15">
    <source>
        <dbReference type="HAMAP-Rule" id="MF_00772"/>
    </source>
</evidence>
<feature type="domain" description="Methylguanine DNA methyltransferase ribonuclease-like" evidence="18">
    <location>
        <begin position="38"/>
        <end position="115"/>
    </location>
</feature>
<dbReference type="SUPFAM" id="SSF46767">
    <property type="entry name" value="Methylated DNA-protein cysteine methyltransferase, C-terminal domain"/>
    <property type="match status" value="1"/>
</dbReference>
<dbReference type="EC" id="2.1.1.63" evidence="15"/>
<comment type="miscellaneous">
    <text evidence="15">This enzyme catalyzes only one turnover and therefore is not strictly catalytic. According to one definition, an enzyme is a biocatalyst that acts repeatedly and over many reaction cycles.</text>
</comment>
<evidence type="ECO:0000256" key="6">
    <source>
        <dbReference type="ARBA" id="ARBA00022553"/>
    </source>
</evidence>
<comment type="cofactor">
    <cofactor evidence="2">
        <name>Zn(2+)</name>
        <dbReference type="ChEBI" id="CHEBI:29105"/>
    </cofactor>
</comment>
<dbReference type="InterPro" id="IPR023546">
    <property type="entry name" value="MGMT"/>
</dbReference>
<dbReference type="Proteomes" id="UP001183388">
    <property type="component" value="Unassembled WGS sequence"/>
</dbReference>